<reference evidence="9 10" key="1">
    <citation type="submission" date="2024-02" db="EMBL/GenBank/DDBJ databases">
        <title>Bifidobacterium honeyensis sp. nov., isolated from the comb honey.</title>
        <authorList>
            <person name="Liu W."/>
            <person name="Li Y."/>
        </authorList>
    </citation>
    <scope>NUCLEOTIDE SEQUENCE [LARGE SCALE GENOMIC DNA]</scope>
    <source>
        <strain evidence="9 10">IMAU50988</strain>
    </source>
</reference>
<gene>
    <name evidence="9" type="ORF">V8P97_01130</name>
</gene>
<evidence type="ECO:0000256" key="5">
    <source>
        <dbReference type="ARBA" id="ARBA00023136"/>
    </source>
</evidence>
<comment type="caution">
    <text evidence="9">The sequence shown here is derived from an EMBL/GenBank/DDBJ whole genome shotgun (WGS) entry which is preliminary data.</text>
</comment>
<dbReference type="CDD" id="cd12152">
    <property type="entry name" value="F1-ATPase_delta"/>
    <property type="match status" value="1"/>
</dbReference>
<dbReference type="NCBIfam" id="NF009977">
    <property type="entry name" value="PRK13442.1"/>
    <property type="match status" value="1"/>
</dbReference>
<organism evidence="9 10">
    <name type="scientific">Bifidobacterium favimelis</name>
    <dbReference type="NCBI Taxonomy" id="3122979"/>
    <lineage>
        <taxon>Bacteria</taxon>
        <taxon>Bacillati</taxon>
        <taxon>Actinomycetota</taxon>
        <taxon>Actinomycetes</taxon>
        <taxon>Bifidobacteriales</taxon>
        <taxon>Bifidobacteriaceae</taxon>
        <taxon>Bifidobacterium</taxon>
    </lineage>
</organism>
<keyword evidence="3" id="KW-0813">Transport</keyword>
<keyword evidence="4" id="KW-0406">Ion transport</keyword>
<evidence type="ECO:0000256" key="1">
    <source>
        <dbReference type="ARBA" id="ARBA00004202"/>
    </source>
</evidence>
<dbReference type="PANTHER" id="PTHR13822">
    <property type="entry name" value="ATP SYNTHASE DELTA/EPSILON CHAIN"/>
    <property type="match status" value="1"/>
</dbReference>
<evidence type="ECO:0000256" key="4">
    <source>
        <dbReference type="ARBA" id="ARBA00023065"/>
    </source>
</evidence>
<comment type="subcellular location">
    <subcellularLocation>
        <location evidence="1">Cell membrane</location>
        <topology evidence="1">Peripheral membrane protein</topology>
    </subcellularLocation>
</comment>
<accession>A0ABU8ZM12</accession>
<evidence type="ECO:0000259" key="8">
    <source>
        <dbReference type="Pfam" id="PF02823"/>
    </source>
</evidence>
<keyword evidence="7" id="KW-0066">ATP synthesis</keyword>
<keyword evidence="6" id="KW-0139">CF(1)</keyword>
<dbReference type="PANTHER" id="PTHR13822:SF10">
    <property type="entry name" value="ATP SYNTHASE EPSILON CHAIN, CHLOROPLASTIC"/>
    <property type="match status" value="1"/>
</dbReference>
<evidence type="ECO:0000256" key="7">
    <source>
        <dbReference type="ARBA" id="ARBA00023310"/>
    </source>
</evidence>
<comment type="similarity">
    <text evidence="2">Belongs to the ATPase epsilon chain family.</text>
</comment>
<proteinExistence type="inferred from homology"/>
<dbReference type="Proteomes" id="UP001373159">
    <property type="component" value="Unassembled WGS sequence"/>
</dbReference>
<evidence type="ECO:0000256" key="6">
    <source>
        <dbReference type="ARBA" id="ARBA00023196"/>
    </source>
</evidence>
<dbReference type="EMBL" id="JBANBB010000001">
    <property type="protein sequence ID" value="MEK0306082.1"/>
    <property type="molecule type" value="Genomic_DNA"/>
</dbReference>
<keyword evidence="10" id="KW-1185">Reference proteome</keyword>
<evidence type="ECO:0000256" key="2">
    <source>
        <dbReference type="ARBA" id="ARBA00005712"/>
    </source>
</evidence>
<dbReference type="InterPro" id="IPR036771">
    <property type="entry name" value="ATPsynth_dsu/esu_N"/>
</dbReference>
<dbReference type="SUPFAM" id="SSF51344">
    <property type="entry name" value="Epsilon subunit of F1F0-ATP synthase N-terminal domain"/>
    <property type="match status" value="1"/>
</dbReference>
<dbReference type="Gene3D" id="2.60.15.10">
    <property type="entry name" value="F0F1 ATP synthase delta/epsilon subunit, N-terminal"/>
    <property type="match status" value="1"/>
</dbReference>
<keyword evidence="5" id="KW-0472">Membrane</keyword>
<name>A0ABU8ZM12_9BIFI</name>
<dbReference type="Pfam" id="PF02823">
    <property type="entry name" value="ATP-synt_DE_N"/>
    <property type="match status" value="1"/>
</dbReference>
<dbReference type="InterPro" id="IPR020546">
    <property type="entry name" value="ATP_synth_F1_dsu/esu_N"/>
</dbReference>
<dbReference type="InterPro" id="IPR001469">
    <property type="entry name" value="ATP_synth_F1_dsu/esu"/>
</dbReference>
<feature type="domain" description="ATP synthase F1 complex delta/epsilon subunit N-terminal" evidence="8">
    <location>
        <begin position="9"/>
        <end position="87"/>
    </location>
</feature>
<evidence type="ECO:0000313" key="10">
    <source>
        <dbReference type="Proteomes" id="UP001373159"/>
    </source>
</evidence>
<dbReference type="RefSeq" id="WP_340469685.1">
    <property type="nucleotide sequence ID" value="NZ_JBANBB010000001.1"/>
</dbReference>
<evidence type="ECO:0000313" key="9">
    <source>
        <dbReference type="EMBL" id="MEK0306082.1"/>
    </source>
</evidence>
<protein>
    <submittedName>
        <fullName evidence="9">F0F1 ATP synthase subunit epsilon</fullName>
    </submittedName>
</protein>
<evidence type="ECO:0000256" key="3">
    <source>
        <dbReference type="ARBA" id="ARBA00022448"/>
    </source>
</evidence>
<sequence length="102" mass="10963">MAASDKTLMQVNIVAADRPVWTGQARSAMVPATAGSMGIMPDHEPLLTLLQKGRITVVTQDGSQRTFNVDSGFASFDSNRLTVAVDHKLADDKRSDEDTDGD</sequence>